<dbReference type="EMBL" id="LKAJ02000001">
    <property type="protein sequence ID" value="MCS5709869.1"/>
    <property type="molecule type" value="Genomic_DNA"/>
</dbReference>
<dbReference type="GO" id="GO:0006269">
    <property type="term" value="P:DNA replication, synthesis of primer"/>
    <property type="evidence" value="ECO:0007669"/>
    <property type="project" value="UniProtKB-UniRule"/>
</dbReference>
<dbReference type="PANTHER" id="PTHR30313">
    <property type="entry name" value="DNA PRIMASE"/>
    <property type="match status" value="1"/>
</dbReference>
<dbReference type="PIRSF" id="PIRSF002811">
    <property type="entry name" value="DnaG"/>
    <property type="match status" value="1"/>
</dbReference>
<comment type="cofactor">
    <cofactor evidence="12 13 14">
        <name>Zn(2+)</name>
        <dbReference type="ChEBI" id="CHEBI:29105"/>
    </cofactor>
    <text evidence="12 13 14">Binds 1 zinc ion per monomer.</text>
</comment>
<dbReference type="Pfam" id="PF01807">
    <property type="entry name" value="Zn_ribbon_DnaG"/>
    <property type="match status" value="1"/>
</dbReference>
<dbReference type="Gene3D" id="3.90.580.10">
    <property type="entry name" value="Zinc finger, CHC2-type domain"/>
    <property type="match status" value="1"/>
</dbReference>
<dbReference type="InterPro" id="IPR019475">
    <property type="entry name" value="DNA_primase_DnaB-bd"/>
</dbReference>
<keyword evidence="2 12" id="KW-0639">Primosome</keyword>
<keyword evidence="1 12" id="KW-0240">DNA-directed RNA polymerase</keyword>
<dbReference type="InterPro" id="IPR002694">
    <property type="entry name" value="Znf_CHC2"/>
</dbReference>
<feature type="compositionally biased region" description="Low complexity" evidence="15">
    <location>
        <begin position="446"/>
        <end position="455"/>
    </location>
</feature>
<dbReference type="GO" id="GO:0003677">
    <property type="term" value="F:DNA binding"/>
    <property type="evidence" value="ECO:0007669"/>
    <property type="project" value="UniProtKB-KW"/>
</dbReference>
<dbReference type="PANTHER" id="PTHR30313:SF2">
    <property type="entry name" value="DNA PRIMASE"/>
    <property type="match status" value="1"/>
</dbReference>
<comment type="similarity">
    <text evidence="12 13">Belongs to the DnaG primase family.</text>
</comment>
<evidence type="ECO:0000256" key="6">
    <source>
        <dbReference type="ARBA" id="ARBA00022723"/>
    </source>
</evidence>
<evidence type="ECO:0000256" key="15">
    <source>
        <dbReference type="SAM" id="MobiDB-lite"/>
    </source>
</evidence>
<comment type="domain">
    <text evidence="12">Contains an N-terminal zinc-binding domain, a central core domain that contains the primase activity, and a C-terminal DnaB-binding domain.</text>
</comment>
<keyword evidence="10 12" id="KW-0238">DNA-binding</keyword>
<feature type="compositionally biased region" description="Basic and acidic residues" evidence="15">
    <location>
        <begin position="428"/>
        <end position="438"/>
    </location>
</feature>
<keyword evidence="4 12" id="KW-0548">Nucleotidyltransferase</keyword>
<comment type="caution">
    <text evidence="17">The sequence shown here is derived from an EMBL/GenBank/DDBJ whole genome shotgun (WGS) entry which is preliminary data.</text>
</comment>
<evidence type="ECO:0000256" key="9">
    <source>
        <dbReference type="ARBA" id="ARBA00022842"/>
    </source>
</evidence>
<keyword evidence="8 12" id="KW-0862">Zinc</keyword>
<dbReference type="Gene3D" id="3.90.980.10">
    <property type="entry name" value="DNA primase, catalytic core, N-terminal domain"/>
    <property type="match status" value="1"/>
</dbReference>
<evidence type="ECO:0000256" key="7">
    <source>
        <dbReference type="ARBA" id="ARBA00022771"/>
    </source>
</evidence>
<dbReference type="InterPro" id="IPR006295">
    <property type="entry name" value="DNA_primase_DnaG"/>
</dbReference>
<dbReference type="EC" id="2.7.7.101" evidence="12"/>
<evidence type="ECO:0000313" key="18">
    <source>
        <dbReference type="EMBL" id="MCS5709869.1"/>
    </source>
</evidence>
<dbReference type="InterPro" id="IPR013264">
    <property type="entry name" value="DNAG_N"/>
</dbReference>
<reference evidence="18" key="2">
    <citation type="journal article" date="2016" name="Genome Announc.">
        <title>Draft Genome Sequences of Two Novel Amoeba-Resistant Intranuclear Bacteria, 'Candidatus Berkiella cookevillensis' and 'Candidatus Berkiella aquae'.</title>
        <authorList>
            <person name="Mehari Y.T."/>
            <person name="Arivett B.A."/>
            <person name="Farone A.L."/>
            <person name="Gunderson J.H."/>
            <person name="Farone M.B."/>
        </authorList>
    </citation>
    <scope>NUCLEOTIDE SEQUENCE</scope>
    <source>
        <strain evidence="18">HT99</strain>
    </source>
</reference>
<evidence type="ECO:0000256" key="13">
    <source>
        <dbReference type="PIRNR" id="PIRNR002811"/>
    </source>
</evidence>
<dbReference type="Gene3D" id="1.20.50.20">
    <property type="entry name" value="DnaG, RNA polymerase domain, helical bundle"/>
    <property type="match status" value="1"/>
</dbReference>
<gene>
    <name evidence="12 17" type="primary">dnaG</name>
    <name evidence="18" type="ORF">HT99x_000355</name>
    <name evidence="17" type="ORF">HT99x_02807</name>
</gene>
<evidence type="ECO:0000256" key="3">
    <source>
        <dbReference type="ARBA" id="ARBA00022679"/>
    </source>
</evidence>
<name>A0A0Q9YIE1_9GAMM</name>
<evidence type="ECO:0000259" key="16">
    <source>
        <dbReference type="PROSITE" id="PS50880"/>
    </source>
</evidence>
<dbReference type="SUPFAM" id="SSF117023">
    <property type="entry name" value="DNA primase DnaG, C-terminal domain"/>
    <property type="match status" value="1"/>
</dbReference>
<dbReference type="AlphaFoldDB" id="A0A0Q9YIE1"/>
<dbReference type="NCBIfam" id="TIGR01391">
    <property type="entry name" value="dnaG"/>
    <property type="match status" value="1"/>
</dbReference>
<keyword evidence="6 12" id="KW-0479">Metal-binding</keyword>
<dbReference type="GO" id="GO:1990077">
    <property type="term" value="C:primosome complex"/>
    <property type="evidence" value="ECO:0007669"/>
    <property type="project" value="UniProtKB-KW"/>
</dbReference>
<keyword evidence="11 12" id="KW-0804">Transcription</keyword>
<dbReference type="Pfam" id="PF10410">
    <property type="entry name" value="DnaB_bind"/>
    <property type="match status" value="1"/>
</dbReference>
<evidence type="ECO:0000256" key="8">
    <source>
        <dbReference type="ARBA" id="ARBA00022833"/>
    </source>
</evidence>
<dbReference type="InterPro" id="IPR030846">
    <property type="entry name" value="DnaG_bac"/>
</dbReference>
<accession>A0A0Q9YIE1</accession>
<protein>
    <recommendedName>
        <fullName evidence="12 13">DNA primase</fullName>
        <ecNumber evidence="12">2.7.7.101</ecNumber>
    </recommendedName>
</protein>
<dbReference type="PATRIC" id="fig|1590043.3.peg.2854"/>
<evidence type="ECO:0000256" key="5">
    <source>
        <dbReference type="ARBA" id="ARBA00022705"/>
    </source>
</evidence>
<comment type="catalytic activity">
    <reaction evidence="12">
        <text>ssDNA + n NTP = ssDNA/pppN(pN)n-1 hybrid + (n-1) diphosphate.</text>
        <dbReference type="EC" id="2.7.7.101"/>
    </reaction>
</comment>
<dbReference type="SUPFAM" id="SSF57783">
    <property type="entry name" value="Zinc beta-ribbon"/>
    <property type="match status" value="1"/>
</dbReference>
<dbReference type="SUPFAM" id="SSF56731">
    <property type="entry name" value="DNA primase core"/>
    <property type="match status" value="1"/>
</dbReference>
<keyword evidence="3 12" id="KW-0808">Transferase</keyword>
<dbReference type="RefSeq" id="WP_075067406.1">
    <property type="nucleotide sequence ID" value="NZ_LKAJ02000001.1"/>
</dbReference>
<comment type="function">
    <text evidence="12 13">RNA polymerase that catalyzes the synthesis of short RNA molecules used as primers for DNA polymerase during DNA replication.</text>
</comment>
<keyword evidence="7 12" id="KW-0863">Zinc-finger</keyword>
<evidence type="ECO:0000313" key="17">
    <source>
        <dbReference type="EMBL" id="KRG19433.1"/>
    </source>
</evidence>
<dbReference type="STRING" id="295108.HT99x_02807"/>
<evidence type="ECO:0000256" key="10">
    <source>
        <dbReference type="ARBA" id="ARBA00023125"/>
    </source>
</evidence>
<dbReference type="InterPro" id="IPR006171">
    <property type="entry name" value="TOPRIM_dom"/>
</dbReference>
<dbReference type="InterPro" id="IPR037068">
    <property type="entry name" value="DNA_primase_core_N_sf"/>
</dbReference>
<dbReference type="CDD" id="cd03364">
    <property type="entry name" value="TOPRIM_DnaG_primases"/>
    <property type="match status" value="1"/>
</dbReference>
<sequence>MSTQGRIPESFIEAILAKTDIVSLIQESVKLKKAGANYSACCPFHHEKTPSFTVSATKQFYHCFGCQAHGDAIRFLMEHQSLNFVEAVERLAARVGMTVPKDPKDEAKAKQRNEHTSVLNRVAEFYSAQFKHPKAAQAVTYLKTRGLTGLTAKAFGMGFAPEGWDNLLSHFQGEPQALKVLEEAGLIIKHESGRFYDRFRNRIMFPIRDRKGNVLGFGGRVMDKSQPKYLNSPDSPLFQKGHCLYGIYEALQGERWQKAIVVEGFFDVVMLAQYGIKGALATQGTAITSHHLTYLFQQVPEVIFCFDGDKAGQAAAWKALQLVLPFLTKDRHVRFTFLPEGEDPDSFVRSNGSAHFQTLLANSTPLSEYLFATLSADIKPDSIDNRAHLATTAKELLEQIPAGIYKEMMYEQLAEIVSSSLQVVRGEKAARPSYDRPLQKAKYKPAKQQPKQPPKQLLSTPYFACGLLLREPALIANLNAMESLFQAASSSGMDMLRVILELLNQPGTLLSPALLKKQLQARGFSEQRIAECEHKVAMIPLEGLTAEFVGTVHRLAVIGQQEIAERLLQKAKEVGLTDEEKQKLKEILKFRESIK</sequence>
<organism evidence="17">
    <name type="scientific">Candidatus Berkiella aquae</name>
    <dbReference type="NCBI Taxonomy" id="295108"/>
    <lineage>
        <taxon>Bacteria</taxon>
        <taxon>Pseudomonadati</taxon>
        <taxon>Pseudomonadota</taxon>
        <taxon>Gammaproteobacteria</taxon>
        <taxon>Candidatus Berkiellales</taxon>
        <taxon>Candidatus Berkiellaceae</taxon>
        <taxon>Candidatus Berkiella</taxon>
    </lineage>
</organism>
<evidence type="ECO:0000256" key="14">
    <source>
        <dbReference type="PIRSR" id="PIRSR002811-1"/>
    </source>
</evidence>
<dbReference type="Gene3D" id="3.40.1360.10">
    <property type="match status" value="1"/>
</dbReference>
<dbReference type="SMART" id="SM00400">
    <property type="entry name" value="ZnF_CHCC"/>
    <property type="match status" value="1"/>
</dbReference>
<evidence type="ECO:0000256" key="1">
    <source>
        <dbReference type="ARBA" id="ARBA00022478"/>
    </source>
</evidence>
<dbReference type="InterPro" id="IPR036977">
    <property type="entry name" value="DNA_primase_Znf_CHC2"/>
</dbReference>
<reference evidence="18" key="3">
    <citation type="submission" date="2021-06" db="EMBL/GenBank/DDBJ databases">
        <title>Genomic Description and Analysis of Intracellular Bacteria, Candidatus Berkiella cookevillensis and Candidatus Berkiella aquae.</title>
        <authorList>
            <person name="Kidane D.T."/>
            <person name="Mehari Y.T."/>
            <person name="Rice F.C."/>
            <person name="Arivett B.A."/>
            <person name="Farone A.L."/>
            <person name="Berk S.G."/>
            <person name="Farone M.B."/>
        </authorList>
    </citation>
    <scope>NUCLEOTIDE SEQUENCE</scope>
    <source>
        <strain evidence="18">HT99</strain>
    </source>
</reference>
<evidence type="ECO:0000256" key="11">
    <source>
        <dbReference type="ARBA" id="ARBA00023163"/>
    </source>
</evidence>
<proteinExistence type="inferred from homology"/>
<dbReference type="InterPro" id="IPR016136">
    <property type="entry name" value="DNA_helicase_N/primase_C"/>
</dbReference>
<dbReference type="PROSITE" id="PS50880">
    <property type="entry name" value="TOPRIM"/>
    <property type="match status" value="1"/>
</dbReference>
<reference evidence="17" key="1">
    <citation type="submission" date="2015-09" db="EMBL/GenBank/DDBJ databases">
        <title>Draft Genome Sequences of Two Novel Amoeba-resistant Intranuclear Bacteria, Candidatus Berkiella cookevillensis and Candidatus Berkiella aquae.</title>
        <authorList>
            <person name="Mehari Y.T."/>
            <person name="Arivett B.A."/>
            <person name="Farone A.L."/>
            <person name="Gunderson J.H."/>
            <person name="Farone M.B."/>
        </authorList>
    </citation>
    <scope>NUCLEOTIDE SEQUENCE [LARGE SCALE GENOMIC DNA]</scope>
    <source>
        <strain evidence="17">HT99</strain>
    </source>
</reference>
<keyword evidence="9" id="KW-0460">Magnesium</keyword>
<keyword evidence="19" id="KW-1185">Reference proteome</keyword>
<dbReference type="GO" id="GO:0003899">
    <property type="term" value="F:DNA-directed RNA polymerase activity"/>
    <property type="evidence" value="ECO:0007669"/>
    <property type="project" value="UniProtKB-UniRule"/>
</dbReference>
<dbReference type="OrthoDB" id="9803773at2"/>
<feature type="region of interest" description="Disordered" evidence="15">
    <location>
        <begin position="428"/>
        <end position="455"/>
    </location>
</feature>
<feature type="zinc finger region" description="CHC2-type" evidence="12 14">
    <location>
        <begin position="42"/>
        <end position="66"/>
    </location>
</feature>
<dbReference type="FunFam" id="3.90.580.10:FF:000001">
    <property type="entry name" value="DNA primase"/>
    <property type="match status" value="1"/>
</dbReference>
<dbReference type="FunFam" id="3.40.1360.10:FF:000002">
    <property type="entry name" value="DNA primase"/>
    <property type="match status" value="1"/>
</dbReference>
<evidence type="ECO:0000256" key="2">
    <source>
        <dbReference type="ARBA" id="ARBA00022515"/>
    </source>
</evidence>
<feature type="domain" description="Toprim" evidence="16">
    <location>
        <begin position="257"/>
        <end position="339"/>
    </location>
</feature>
<dbReference type="SMART" id="SM00493">
    <property type="entry name" value="TOPRIM"/>
    <property type="match status" value="1"/>
</dbReference>
<dbReference type="FunFam" id="3.90.980.10:FF:000001">
    <property type="entry name" value="DNA primase"/>
    <property type="match status" value="1"/>
</dbReference>
<dbReference type="Pfam" id="PF08275">
    <property type="entry name" value="DNAG_N"/>
    <property type="match status" value="1"/>
</dbReference>
<dbReference type="HAMAP" id="MF_00974">
    <property type="entry name" value="DNA_primase_DnaG"/>
    <property type="match status" value="1"/>
</dbReference>
<dbReference type="InterPro" id="IPR050219">
    <property type="entry name" value="DnaG_primase"/>
</dbReference>
<evidence type="ECO:0000256" key="12">
    <source>
        <dbReference type="HAMAP-Rule" id="MF_00974"/>
    </source>
</evidence>
<dbReference type="EMBL" id="LKAJ01000016">
    <property type="protein sequence ID" value="KRG19433.1"/>
    <property type="molecule type" value="Genomic_DNA"/>
</dbReference>
<evidence type="ECO:0000256" key="4">
    <source>
        <dbReference type="ARBA" id="ARBA00022695"/>
    </source>
</evidence>
<dbReference type="InterPro" id="IPR034151">
    <property type="entry name" value="TOPRIM_DnaG_bac"/>
</dbReference>
<dbReference type="GO" id="GO:0000428">
    <property type="term" value="C:DNA-directed RNA polymerase complex"/>
    <property type="evidence" value="ECO:0007669"/>
    <property type="project" value="UniProtKB-KW"/>
</dbReference>
<evidence type="ECO:0000313" key="19">
    <source>
        <dbReference type="Proteomes" id="UP000051497"/>
    </source>
</evidence>
<dbReference type="GO" id="GO:0008270">
    <property type="term" value="F:zinc ion binding"/>
    <property type="evidence" value="ECO:0007669"/>
    <property type="project" value="UniProtKB-UniRule"/>
</dbReference>
<dbReference type="Pfam" id="PF13662">
    <property type="entry name" value="Toprim_4"/>
    <property type="match status" value="1"/>
</dbReference>
<comment type="subunit">
    <text evidence="12">Monomer. Interacts with DnaB.</text>
</comment>
<dbReference type="Proteomes" id="UP000051497">
    <property type="component" value="Unassembled WGS sequence"/>
</dbReference>
<dbReference type="Gene3D" id="1.10.860.10">
    <property type="entry name" value="DNAb Helicase, Chain A"/>
    <property type="match status" value="1"/>
</dbReference>
<dbReference type="GO" id="GO:0005737">
    <property type="term" value="C:cytoplasm"/>
    <property type="evidence" value="ECO:0007669"/>
    <property type="project" value="TreeGrafter"/>
</dbReference>
<keyword evidence="5 12" id="KW-0235">DNA replication</keyword>